<evidence type="ECO:0000313" key="2">
    <source>
        <dbReference type="EMBL" id="RZU53791.1"/>
    </source>
</evidence>
<organism evidence="2 3">
    <name type="scientific">Krasilnikovia cinnamomea</name>
    <dbReference type="NCBI Taxonomy" id="349313"/>
    <lineage>
        <taxon>Bacteria</taxon>
        <taxon>Bacillati</taxon>
        <taxon>Actinomycetota</taxon>
        <taxon>Actinomycetes</taxon>
        <taxon>Micromonosporales</taxon>
        <taxon>Micromonosporaceae</taxon>
        <taxon>Krasilnikovia</taxon>
    </lineage>
</organism>
<sequence>MTIDHLVGQRVTVRGVAGDAAGGAVVLAGEGTPVYLARMARWDTLAGSTIEVTGELDRTEIAPLRSAPGEPASHGAPGRQYVLRNYTPPRSAANGEGPSVRPA</sequence>
<evidence type="ECO:0000313" key="3">
    <source>
        <dbReference type="Proteomes" id="UP000292564"/>
    </source>
</evidence>
<feature type="region of interest" description="Disordered" evidence="1">
    <location>
        <begin position="63"/>
        <end position="103"/>
    </location>
</feature>
<proteinExistence type="predicted"/>
<evidence type="ECO:0000256" key="1">
    <source>
        <dbReference type="SAM" id="MobiDB-lite"/>
    </source>
</evidence>
<gene>
    <name evidence="2" type="ORF">EV385_5725</name>
</gene>
<dbReference type="OrthoDB" id="4555153at2"/>
<dbReference type="EMBL" id="SHKY01000001">
    <property type="protein sequence ID" value="RZU53791.1"/>
    <property type="molecule type" value="Genomic_DNA"/>
</dbReference>
<keyword evidence="3" id="KW-1185">Reference proteome</keyword>
<dbReference type="Proteomes" id="UP000292564">
    <property type="component" value="Unassembled WGS sequence"/>
</dbReference>
<name>A0A4Q7ZSJ5_9ACTN</name>
<comment type="caution">
    <text evidence="2">The sequence shown here is derived from an EMBL/GenBank/DDBJ whole genome shotgun (WGS) entry which is preliminary data.</text>
</comment>
<reference evidence="2 3" key="1">
    <citation type="submission" date="2019-02" db="EMBL/GenBank/DDBJ databases">
        <title>Sequencing the genomes of 1000 actinobacteria strains.</title>
        <authorList>
            <person name="Klenk H.-P."/>
        </authorList>
    </citation>
    <scope>NUCLEOTIDE SEQUENCE [LARGE SCALE GENOMIC DNA]</scope>
    <source>
        <strain evidence="2 3">DSM 45162</strain>
    </source>
</reference>
<protein>
    <submittedName>
        <fullName evidence="2">Uncharacterized protein</fullName>
    </submittedName>
</protein>
<dbReference type="RefSeq" id="WP_130512239.1">
    <property type="nucleotide sequence ID" value="NZ_SHKY01000001.1"/>
</dbReference>
<accession>A0A4Q7ZSJ5</accession>
<dbReference type="AlphaFoldDB" id="A0A4Q7ZSJ5"/>